<feature type="signal peptide" evidence="1">
    <location>
        <begin position="1"/>
        <end position="24"/>
    </location>
</feature>
<feature type="domain" description="ABC-type transport auxiliary lipoprotein component" evidence="2">
    <location>
        <begin position="30"/>
        <end position="187"/>
    </location>
</feature>
<protein>
    <submittedName>
        <fullName evidence="3">Membrane integrity-associated transporter subunit PqiC</fullName>
    </submittedName>
</protein>
<gene>
    <name evidence="3" type="ORF">ACFSM0_08540</name>
</gene>
<evidence type="ECO:0000259" key="2">
    <source>
        <dbReference type="Pfam" id="PF03886"/>
    </source>
</evidence>
<sequence>MRPHPSLIRKALPLVLCATLTACSGDDALYLIEPPAPAEHLPNRLGRVELREVVLPQYATAPEVTAQEPGGALRAKTDALWADAPGAAITRVLASQISQISGATAVAEPWPLSAPPDRRLEVRVAQILAGADGLFHLTGQYFVAPVMGAGQDVARTFAITVPLANSDPATVAAAQAQALQQLAAQIAALK</sequence>
<dbReference type="SUPFAM" id="SSF159594">
    <property type="entry name" value="XCC0632-like"/>
    <property type="match status" value="1"/>
</dbReference>
<feature type="chain" id="PRO_5046165673" evidence="1">
    <location>
        <begin position="25"/>
        <end position="190"/>
    </location>
</feature>
<name>A0ABW5A8G4_9RHOB</name>
<dbReference type="InterPro" id="IPR005586">
    <property type="entry name" value="ABC_trans_aux"/>
</dbReference>
<accession>A0ABW5A8G4</accession>
<proteinExistence type="predicted"/>
<keyword evidence="1" id="KW-0732">Signal</keyword>
<evidence type="ECO:0000256" key="1">
    <source>
        <dbReference type="SAM" id="SignalP"/>
    </source>
</evidence>
<dbReference type="PROSITE" id="PS51257">
    <property type="entry name" value="PROKAR_LIPOPROTEIN"/>
    <property type="match status" value="1"/>
</dbReference>
<keyword evidence="4" id="KW-1185">Reference proteome</keyword>
<dbReference type="RefSeq" id="WP_377389291.1">
    <property type="nucleotide sequence ID" value="NZ_JBHUIX010000009.1"/>
</dbReference>
<dbReference type="Gene3D" id="3.40.50.10610">
    <property type="entry name" value="ABC-type transport auxiliary lipoprotein component"/>
    <property type="match status" value="1"/>
</dbReference>
<organism evidence="3 4">
    <name type="scientific">Rhodobacter lacus</name>
    <dbReference type="NCBI Taxonomy" id="1641972"/>
    <lineage>
        <taxon>Bacteria</taxon>
        <taxon>Pseudomonadati</taxon>
        <taxon>Pseudomonadota</taxon>
        <taxon>Alphaproteobacteria</taxon>
        <taxon>Rhodobacterales</taxon>
        <taxon>Rhodobacter group</taxon>
        <taxon>Rhodobacter</taxon>
    </lineage>
</organism>
<evidence type="ECO:0000313" key="4">
    <source>
        <dbReference type="Proteomes" id="UP001597413"/>
    </source>
</evidence>
<reference evidence="4" key="1">
    <citation type="journal article" date="2019" name="Int. J. Syst. Evol. Microbiol.">
        <title>The Global Catalogue of Microorganisms (GCM) 10K type strain sequencing project: providing services to taxonomists for standard genome sequencing and annotation.</title>
        <authorList>
            <consortium name="The Broad Institute Genomics Platform"/>
            <consortium name="The Broad Institute Genome Sequencing Center for Infectious Disease"/>
            <person name="Wu L."/>
            <person name="Ma J."/>
        </authorList>
    </citation>
    <scope>NUCLEOTIDE SEQUENCE [LARGE SCALE GENOMIC DNA]</scope>
    <source>
        <strain evidence="4">CCUG 55131</strain>
    </source>
</reference>
<comment type="caution">
    <text evidence="3">The sequence shown here is derived from an EMBL/GenBank/DDBJ whole genome shotgun (WGS) entry which is preliminary data.</text>
</comment>
<dbReference type="Proteomes" id="UP001597413">
    <property type="component" value="Unassembled WGS sequence"/>
</dbReference>
<evidence type="ECO:0000313" key="3">
    <source>
        <dbReference type="EMBL" id="MFD2174135.1"/>
    </source>
</evidence>
<dbReference type="EMBL" id="JBHUIX010000009">
    <property type="protein sequence ID" value="MFD2174135.1"/>
    <property type="molecule type" value="Genomic_DNA"/>
</dbReference>
<dbReference type="Pfam" id="PF03886">
    <property type="entry name" value="ABC_trans_aux"/>
    <property type="match status" value="1"/>
</dbReference>